<feature type="region of interest" description="Disordered" evidence="2">
    <location>
        <begin position="66"/>
        <end position="109"/>
    </location>
</feature>
<proteinExistence type="predicted"/>
<accession>K0BCC6</accession>
<dbReference type="HOGENOM" id="CLU_1275262_0_0_2"/>
<keyword evidence="1" id="KW-0175">Coiled coil</keyword>
<dbReference type="KEGG" id="nir:NSED_04765"/>
<dbReference type="GeneID" id="13696748"/>
<protein>
    <submittedName>
        <fullName evidence="3">Uncharacterized protein</fullName>
    </submittedName>
</protein>
<dbReference type="RefSeq" id="WP_014965128.1">
    <property type="nucleotide sequence ID" value="NC_018656.1"/>
</dbReference>
<feature type="coiled-coil region" evidence="1">
    <location>
        <begin position="133"/>
        <end position="167"/>
    </location>
</feature>
<evidence type="ECO:0000256" key="1">
    <source>
        <dbReference type="SAM" id="Coils"/>
    </source>
</evidence>
<sequence length="216" mass="24714">MKNLVERFNSVNAVKRNLEKEIEETENTIAEYSNLLGEKIRINEEESADDPEFLALKEKLGVELNEKPSKKKTDVKSDETIDEESDETMDGKKTDEKKPREKKKKSKRKTSDKWYNLDEMILVYNGIGLKGELELYFKAIEELKARLENLKRTLATLNNVIEKGLKEDMGCIVFRGAEGILELAFLKSAGVRKKFSHKSIYTGKAEPVENIIKIGV</sequence>
<evidence type="ECO:0000256" key="2">
    <source>
        <dbReference type="SAM" id="MobiDB-lite"/>
    </source>
</evidence>
<gene>
    <name evidence="3" type="ORF">NSED_04765</name>
</gene>
<evidence type="ECO:0000313" key="4">
    <source>
        <dbReference type="Proteomes" id="UP000006100"/>
    </source>
</evidence>
<keyword evidence="4" id="KW-1185">Reference proteome</keyword>
<feature type="compositionally biased region" description="Basic and acidic residues" evidence="2">
    <location>
        <begin position="89"/>
        <end position="99"/>
    </location>
</feature>
<dbReference type="PATRIC" id="fig|1229909.8.peg.1037"/>
<evidence type="ECO:0000313" key="3">
    <source>
        <dbReference type="EMBL" id="AFS82757.1"/>
    </source>
</evidence>
<feature type="coiled-coil region" evidence="1">
    <location>
        <begin position="1"/>
        <end position="35"/>
    </location>
</feature>
<dbReference type="EMBL" id="CP003843">
    <property type="protein sequence ID" value="AFS82757.1"/>
    <property type="molecule type" value="Genomic_DNA"/>
</dbReference>
<dbReference type="Proteomes" id="UP000006100">
    <property type="component" value="Chromosome"/>
</dbReference>
<reference evidence="3 4" key="1">
    <citation type="journal article" date="2012" name="J. Bacteriol.">
        <title>Draft Genome Sequence of an Ammonia-Oxidizing Archaeon, "Candidatus Nitrosopumilus sediminis" AR2, from Svalbard in the Arctic Circle.</title>
        <authorList>
            <person name="Park S.J."/>
            <person name="Kim J.G."/>
            <person name="Jung M.Y."/>
            <person name="Kim S.J."/>
            <person name="Cha I.T."/>
            <person name="Ghai R."/>
            <person name="Martin-Cuadrado A.B."/>
            <person name="Rodriguez-Valera F."/>
            <person name="Rhee S.K."/>
        </authorList>
    </citation>
    <scope>NUCLEOTIDE SEQUENCE [LARGE SCALE GENOMIC DNA]</scope>
    <source>
        <strain evidence="3 4">AR2</strain>
    </source>
</reference>
<dbReference type="STRING" id="1229909.NSED_04765"/>
<dbReference type="OrthoDB" id="3325at2157"/>
<feature type="compositionally biased region" description="Basic and acidic residues" evidence="2">
    <location>
        <begin position="66"/>
        <end position="79"/>
    </location>
</feature>
<organism evidence="3 4">
    <name type="scientific">Candidatus Nitrosopumilus sediminis</name>
    <dbReference type="NCBI Taxonomy" id="1229909"/>
    <lineage>
        <taxon>Archaea</taxon>
        <taxon>Nitrososphaerota</taxon>
        <taxon>Nitrososphaeria</taxon>
        <taxon>Nitrosopumilales</taxon>
        <taxon>Nitrosopumilaceae</taxon>
        <taxon>Nitrosopumilus</taxon>
    </lineage>
</organism>
<dbReference type="AlphaFoldDB" id="K0BCC6"/>
<name>K0BCC6_9ARCH</name>